<dbReference type="Ensembl" id="ENSMAMT00000035284.2">
    <property type="protein sequence ID" value="ENSMAMP00000034407.1"/>
    <property type="gene ID" value="ENSMAMG00000023121.2"/>
</dbReference>
<evidence type="ECO:0000256" key="4">
    <source>
        <dbReference type="ARBA" id="ARBA00022989"/>
    </source>
</evidence>
<feature type="transmembrane region" description="Helical" evidence="6">
    <location>
        <begin position="130"/>
        <end position="150"/>
    </location>
</feature>
<keyword evidence="3 6" id="KW-0812">Transmembrane</keyword>
<dbReference type="Proteomes" id="UP000261640">
    <property type="component" value="Unplaced"/>
</dbReference>
<keyword evidence="4 6" id="KW-1133">Transmembrane helix</keyword>
<dbReference type="Pfam" id="PF04505">
    <property type="entry name" value="CD225"/>
    <property type="match status" value="1"/>
</dbReference>
<dbReference type="OrthoDB" id="9906841at2759"/>
<evidence type="ECO:0000256" key="1">
    <source>
        <dbReference type="ARBA" id="ARBA00004370"/>
    </source>
</evidence>
<dbReference type="RefSeq" id="XP_026167977.1">
    <property type="nucleotide sequence ID" value="XM_026312192.1"/>
</dbReference>
<protein>
    <submittedName>
        <fullName evidence="7">Interferon-induced transmembrane protein 3-like</fullName>
    </submittedName>
</protein>
<sequence>MVENLNAVHRVHTLLNKYNAEAKKPPLQTASELRAMNPEGHLGDNFPLQAGRHDGFPGQAGGHTRVQYTAVNISTEPPQDYIIWSLCNFVYTNPFCLGLAALIYSIKARDRKMVGDLQVAQHYGNTARCLNTWATVLIAIAVLILIYMMIVKLHNKY</sequence>
<evidence type="ECO:0000313" key="8">
    <source>
        <dbReference type="Proteomes" id="UP000261640"/>
    </source>
</evidence>
<dbReference type="GO" id="GO:0005886">
    <property type="term" value="C:plasma membrane"/>
    <property type="evidence" value="ECO:0007669"/>
    <property type="project" value="TreeGrafter"/>
</dbReference>
<dbReference type="InterPro" id="IPR051517">
    <property type="entry name" value="IFITM_antiviral_protein"/>
</dbReference>
<evidence type="ECO:0000256" key="3">
    <source>
        <dbReference type="ARBA" id="ARBA00022692"/>
    </source>
</evidence>
<dbReference type="AlphaFoldDB" id="A0A3Q3ND21"/>
<reference evidence="7" key="2">
    <citation type="submission" date="2025-09" db="UniProtKB">
        <authorList>
            <consortium name="Ensembl"/>
        </authorList>
    </citation>
    <scope>IDENTIFICATION</scope>
</reference>
<proteinExistence type="inferred from homology"/>
<evidence type="ECO:0000256" key="6">
    <source>
        <dbReference type="SAM" id="Phobius"/>
    </source>
</evidence>
<evidence type="ECO:0000313" key="7">
    <source>
        <dbReference type="Ensembl" id="ENSMAMP00000034407.1"/>
    </source>
</evidence>
<dbReference type="InParanoid" id="A0A3Q3ND21"/>
<keyword evidence="8" id="KW-1185">Reference proteome</keyword>
<keyword evidence="5 6" id="KW-0472">Membrane</keyword>
<dbReference type="InterPro" id="IPR007593">
    <property type="entry name" value="CD225/Dispanin_fam"/>
</dbReference>
<dbReference type="GeneTree" id="ENSGT00950000182857"/>
<evidence type="ECO:0000256" key="2">
    <source>
        <dbReference type="ARBA" id="ARBA00006843"/>
    </source>
</evidence>
<evidence type="ECO:0000256" key="5">
    <source>
        <dbReference type="ARBA" id="ARBA00023136"/>
    </source>
</evidence>
<organism evidence="7 8">
    <name type="scientific">Mastacembelus armatus</name>
    <name type="common">zig-zag eel</name>
    <dbReference type="NCBI Taxonomy" id="205130"/>
    <lineage>
        <taxon>Eukaryota</taxon>
        <taxon>Metazoa</taxon>
        <taxon>Chordata</taxon>
        <taxon>Craniata</taxon>
        <taxon>Vertebrata</taxon>
        <taxon>Euteleostomi</taxon>
        <taxon>Actinopterygii</taxon>
        <taxon>Neopterygii</taxon>
        <taxon>Teleostei</taxon>
        <taxon>Neoteleostei</taxon>
        <taxon>Acanthomorphata</taxon>
        <taxon>Anabantaria</taxon>
        <taxon>Synbranchiformes</taxon>
        <taxon>Mastacembelidae</taxon>
        <taxon>Mastacembelus</taxon>
    </lineage>
</organism>
<dbReference type="GeneID" id="113133395"/>
<accession>A0A3Q3ND21</accession>
<comment type="subcellular location">
    <subcellularLocation>
        <location evidence="1">Membrane</location>
    </subcellularLocation>
</comment>
<dbReference type="STRING" id="205130.ENSMAMP00000034407"/>
<feature type="transmembrane region" description="Helical" evidence="6">
    <location>
        <begin position="81"/>
        <end position="104"/>
    </location>
</feature>
<reference evidence="7" key="1">
    <citation type="submission" date="2025-08" db="UniProtKB">
        <authorList>
            <consortium name="Ensembl"/>
        </authorList>
    </citation>
    <scope>IDENTIFICATION</scope>
</reference>
<dbReference type="PANTHER" id="PTHR13999:SF31">
    <property type="entry name" value="IFITM1-RELATED"/>
    <property type="match status" value="1"/>
</dbReference>
<comment type="similarity">
    <text evidence="2">Belongs to the CD225/Dispanin family.</text>
</comment>
<name>A0A3Q3ND21_9TELE</name>
<dbReference type="PANTHER" id="PTHR13999">
    <property type="entry name" value="INTERFERON INDUCIBLE TRANSMEMBRANE PROTEIN"/>
    <property type="match status" value="1"/>
</dbReference>